<dbReference type="PRINTS" id="PR00081">
    <property type="entry name" value="GDHRDH"/>
</dbReference>
<dbReference type="PANTHER" id="PTHR43544">
    <property type="entry name" value="SHORT-CHAIN DEHYDROGENASE/REDUCTASE"/>
    <property type="match status" value="1"/>
</dbReference>
<dbReference type="Gene3D" id="3.40.50.720">
    <property type="entry name" value="NAD(P)-binding Rossmann-like Domain"/>
    <property type="match status" value="1"/>
</dbReference>
<proteinExistence type="inferred from homology"/>
<reference evidence="2" key="2">
    <citation type="submission" date="2024-01" db="EMBL/GenBank/DDBJ databases">
        <title>Comparative genomics of Cryptococcus and Kwoniella reveals pathogenesis evolution and contrasting modes of karyotype evolution via chromosome fusion or intercentromeric recombination.</title>
        <authorList>
            <person name="Coelho M.A."/>
            <person name="David-Palma M."/>
            <person name="Shea T."/>
            <person name="Bowers K."/>
            <person name="McGinley-Smith S."/>
            <person name="Mohammad A.W."/>
            <person name="Gnirke A."/>
            <person name="Yurkov A.M."/>
            <person name="Nowrousian M."/>
            <person name="Sun S."/>
            <person name="Cuomo C.A."/>
            <person name="Heitman J."/>
        </authorList>
    </citation>
    <scope>NUCLEOTIDE SEQUENCE</scope>
    <source>
        <strain evidence="2">CBS 12478</strain>
    </source>
</reference>
<dbReference type="InterPro" id="IPR036291">
    <property type="entry name" value="NAD(P)-bd_dom_sf"/>
</dbReference>
<name>A0A5M6BQB0_9TREE</name>
<dbReference type="GO" id="GO:0005737">
    <property type="term" value="C:cytoplasm"/>
    <property type="evidence" value="ECO:0007669"/>
    <property type="project" value="TreeGrafter"/>
</dbReference>
<dbReference type="OrthoDB" id="1933717at2759"/>
<dbReference type="InterPro" id="IPR051468">
    <property type="entry name" value="Fungal_SecMetab_SDRs"/>
</dbReference>
<dbReference type="AlphaFoldDB" id="A0A5M6BQB0"/>
<comment type="similarity">
    <text evidence="1">Belongs to the short-chain dehydrogenases/reductases (SDR) family.</text>
</comment>
<dbReference type="EMBL" id="CP144053">
    <property type="protein sequence ID" value="WWD17575.1"/>
    <property type="molecule type" value="Genomic_DNA"/>
</dbReference>
<dbReference type="RefSeq" id="XP_031858014.1">
    <property type="nucleotide sequence ID" value="XM_032007668.1"/>
</dbReference>
<dbReference type="PANTHER" id="PTHR43544:SF32">
    <property type="entry name" value="CHAIN DEHYDROGENASE, PUTATIVE (AFU_ORTHOLOGUE AFUA_5G01530)-RELATED"/>
    <property type="match status" value="1"/>
</dbReference>
<dbReference type="KEGG" id="ksn:43591839"/>
<sequence length="272" mass="29794">MSTNPVVIITGANKGIGYHTAKFLISSSKPYTVILTSRSLDRAQAAIKTLSEIDSVKKGLENGSVIVPVTLDITKAESVAALRKEVEEKYGRVDALLNNAGIHQDFNVTAGKTSKRDAFFESYDTNVVSTHFITEAFIPLLFKSSSPRLIFVSTGLASLQEHENPNYPPNQAPAAGWPKTDPYNNTTYRITKSAENMMAREWYRILKNDPIKVHIIEPGWVATELGGGDPKIMASFGAIGPDIPGEFFAKVVAGERDADEGKFLDKDGIYPW</sequence>
<evidence type="ECO:0000313" key="2">
    <source>
        <dbReference type="EMBL" id="WWD17575.1"/>
    </source>
</evidence>
<dbReference type="SUPFAM" id="SSF51735">
    <property type="entry name" value="NAD(P)-binding Rossmann-fold domains"/>
    <property type="match status" value="1"/>
</dbReference>
<dbReference type="InterPro" id="IPR002347">
    <property type="entry name" value="SDR_fam"/>
</dbReference>
<keyword evidence="3" id="KW-1185">Reference proteome</keyword>
<evidence type="ECO:0000313" key="3">
    <source>
        <dbReference type="Proteomes" id="UP000322225"/>
    </source>
</evidence>
<dbReference type="GeneID" id="43591839"/>
<dbReference type="Proteomes" id="UP000322225">
    <property type="component" value="Chromosome 3"/>
</dbReference>
<reference evidence="2" key="1">
    <citation type="submission" date="2017-08" db="EMBL/GenBank/DDBJ databases">
        <authorList>
            <person name="Cuomo C."/>
            <person name="Billmyre B."/>
            <person name="Heitman J."/>
        </authorList>
    </citation>
    <scope>NUCLEOTIDE SEQUENCE</scope>
    <source>
        <strain evidence="2">CBS 12478</strain>
    </source>
</reference>
<accession>A0A5M6BQB0</accession>
<evidence type="ECO:0000256" key="1">
    <source>
        <dbReference type="ARBA" id="ARBA00006484"/>
    </source>
</evidence>
<dbReference type="GO" id="GO:0019748">
    <property type="term" value="P:secondary metabolic process"/>
    <property type="evidence" value="ECO:0007669"/>
    <property type="project" value="TreeGrafter"/>
</dbReference>
<gene>
    <name evidence="2" type="ORF">CI109_102016</name>
</gene>
<dbReference type="GO" id="GO:0016491">
    <property type="term" value="F:oxidoreductase activity"/>
    <property type="evidence" value="ECO:0007669"/>
    <property type="project" value="TreeGrafter"/>
</dbReference>
<protein>
    <submittedName>
        <fullName evidence="2">Uncharacterized protein</fullName>
    </submittedName>
</protein>
<organism evidence="2 3">
    <name type="scientific">Kwoniella shandongensis</name>
    <dbReference type="NCBI Taxonomy" id="1734106"/>
    <lineage>
        <taxon>Eukaryota</taxon>
        <taxon>Fungi</taxon>
        <taxon>Dikarya</taxon>
        <taxon>Basidiomycota</taxon>
        <taxon>Agaricomycotina</taxon>
        <taxon>Tremellomycetes</taxon>
        <taxon>Tremellales</taxon>
        <taxon>Cryptococcaceae</taxon>
        <taxon>Kwoniella</taxon>
    </lineage>
</organism>
<dbReference type="Pfam" id="PF00106">
    <property type="entry name" value="adh_short"/>
    <property type="match status" value="1"/>
</dbReference>